<dbReference type="InterPro" id="IPR000719">
    <property type="entry name" value="Prot_kinase_dom"/>
</dbReference>
<feature type="compositionally biased region" description="Polar residues" evidence="1">
    <location>
        <begin position="1488"/>
        <end position="1497"/>
    </location>
</feature>
<proteinExistence type="predicted"/>
<dbReference type="Pfam" id="PF00069">
    <property type="entry name" value="Pkinase"/>
    <property type="match status" value="1"/>
</dbReference>
<dbReference type="InterPro" id="IPR011009">
    <property type="entry name" value="Kinase-like_dom_sf"/>
</dbReference>
<feature type="region of interest" description="Disordered" evidence="1">
    <location>
        <begin position="604"/>
        <end position="649"/>
    </location>
</feature>
<evidence type="ECO:0000256" key="1">
    <source>
        <dbReference type="SAM" id="MobiDB-lite"/>
    </source>
</evidence>
<feature type="compositionally biased region" description="Low complexity" evidence="1">
    <location>
        <begin position="136"/>
        <end position="162"/>
    </location>
</feature>
<dbReference type="OrthoDB" id="4062651at2759"/>
<comment type="caution">
    <text evidence="3">The sequence shown here is derived from an EMBL/GenBank/DDBJ whole genome shotgun (WGS) entry which is preliminary data.</text>
</comment>
<feature type="region of interest" description="Disordered" evidence="1">
    <location>
        <begin position="1065"/>
        <end position="1090"/>
    </location>
</feature>
<protein>
    <recommendedName>
        <fullName evidence="2">Protein kinase domain-containing protein</fullName>
    </recommendedName>
</protein>
<evidence type="ECO:0000313" key="4">
    <source>
        <dbReference type="Proteomes" id="UP000232323"/>
    </source>
</evidence>
<organism evidence="3 4">
    <name type="scientific">Chlamydomonas eustigma</name>
    <dbReference type="NCBI Taxonomy" id="1157962"/>
    <lineage>
        <taxon>Eukaryota</taxon>
        <taxon>Viridiplantae</taxon>
        <taxon>Chlorophyta</taxon>
        <taxon>core chlorophytes</taxon>
        <taxon>Chlorophyceae</taxon>
        <taxon>CS clade</taxon>
        <taxon>Chlamydomonadales</taxon>
        <taxon>Chlamydomonadaceae</taxon>
        <taxon>Chlamydomonas</taxon>
    </lineage>
</organism>
<feature type="compositionally biased region" description="Polar residues" evidence="1">
    <location>
        <begin position="185"/>
        <end position="203"/>
    </location>
</feature>
<dbReference type="EMBL" id="BEGY01000073">
    <property type="protein sequence ID" value="GAX81975.1"/>
    <property type="molecule type" value="Genomic_DNA"/>
</dbReference>
<dbReference type="InterPro" id="IPR051681">
    <property type="entry name" value="Ser/Thr_Kinases-Pseudokinases"/>
</dbReference>
<feature type="region of interest" description="Disordered" evidence="1">
    <location>
        <begin position="1465"/>
        <end position="1497"/>
    </location>
</feature>
<dbReference type="Gene3D" id="1.10.510.10">
    <property type="entry name" value="Transferase(Phosphotransferase) domain 1"/>
    <property type="match status" value="1"/>
</dbReference>
<dbReference type="PANTHER" id="PTHR44329:SF214">
    <property type="entry name" value="PROTEIN KINASE DOMAIN-CONTAINING PROTEIN"/>
    <property type="match status" value="1"/>
</dbReference>
<feature type="region of interest" description="Disordered" evidence="1">
    <location>
        <begin position="136"/>
        <end position="203"/>
    </location>
</feature>
<evidence type="ECO:0000259" key="2">
    <source>
        <dbReference type="PROSITE" id="PS50011"/>
    </source>
</evidence>
<feature type="region of interest" description="Disordered" evidence="1">
    <location>
        <begin position="687"/>
        <end position="740"/>
    </location>
</feature>
<feature type="region of interest" description="Disordered" evidence="1">
    <location>
        <begin position="758"/>
        <end position="802"/>
    </location>
</feature>
<reference evidence="3 4" key="1">
    <citation type="submission" date="2017-08" db="EMBL/GenBank/DDBJ databases">
        <title>Acidophilic green algal genome provides insights into adaptation to an acidic environment.</title>
        <authorList>
            <person name="Hirooka S."/>
            <person name="Hirose Y."/>
            <person name="Kanesaki Y."/>
            <person name="Higuchi S."/>
            <person name="Fujiwara T."/>
            <person name="Onuma R."/>
            <person name="Era A."/>
            <person name="Ohbayashi R."/>
            <person name="Uzuka A."/>
            <person name="Nozaki H."/>
            <person name="Yoshikawa H."/>
            <person name="Miyagishima S.Y."/>
        </authorList>
    </citation>
    <scope>NUCLEOTIDE SEQUENCE [LARGE SCALE GENOMIC DNA]</scope>
    <source>
        <strain evidence="3 4">NIES-2499</strain>
    </source>
</reference>
<dbReference type="STRING" id="1157962.A0A250XFW8"/>
<gene>
    <name evidence="3" type="ORF">CEUSTIGMA_g9403.t1</name>
</gene>
<dbReference type="PROSITE" id="PS50011">
    <property type="entry name" value="PROTEIN_KINASE_DOM"/>
    <property type="match status" value="1"/>
</dbReference>
<dbReference type="PANTHER" id="PTHR44329">
    <property type="entry name" value="SERINE/THREONINE-PROTEIN KINASE TNNI3K-RELATED"/>
    <property type="match status" value="1"/>
</dbReference>
<evidence type="ECO:0000313" key="3">
    <source>
        <dbReference type="EMBL" id="GAX81975.1"/>
    </source>
</evidence>
<feature type="domain" description="Protein kinase" evidence="2">
    <location>
        <begin position="1063"/>
        <end position="1461"/>
    </location>
</feature>
<dbReference type="CDD" id="cd00180">
    <property type="entry name" value="PKc"/>
    <property type="match status" value="1"/>
</dbReference>
<dbReference type="SUPFAM" id="SSF56112">
    <property type="entry name" value="Protein kinase-like (PK-like)"/>
    <property type="match status" value="1"/>
</dbReference>
<accession>A0A250XFW8</accession>
<sequence length="1497" mass="159186">MSFWNNCMCFARRKRRGDSFDRENPGAAIPANPPSQKNIISADVHFQPSLINLQQPEACDGYHTSCESRRFAHDAFSPGGVEPSSVVDSRSILDEGGEDKARSYEAGPSSWLDSEQAVSSAARTRTSVATSLSVADSSTLNSLNALNPPPNASHHLPSSSSSMVGTGLHVSPDPSLGPPVAQRIPHSNSLPAQPTTKLSQLNSEQVSLPALMTAPQTPMTSPAPSRRSSIMSASIKSSSHLLLASASDILTKLMLQPDASSWLLEGALLQDMKHLKLLGRHLRRTTSAVYHAEWRGSSVALKIMVSDAQRLMQERVQEAVKGRILAHPHVTHIYATFSTVVDGAWLRVQQDAAAASPVSGWTETGVESVRQEEQMSQPLSKDLDEVIGNELTVSGCRSSSFLGAVGLRRAASFTSSSDEDSDEVKRIMMEPSTMDPSTTLDDEARNVYPTAISSDTVAGTPLPAAPLPGSSSPVPAAPLQAAVTELVPASSTALPNSLSSVSGYPTSKILCDSPSPHLRDQIDLMHSGNDASRNLQKGFTSFKQKADLMYENPVSGSLGGGLKAILESASELASESSQRVSLTESNRGRVLNDQSEIFEEDIEVMTEGSSQEEKPQRNKRKITTRDERDEDAEVDPMYDSCGGESDMEESDISPIAAAGRTQSLATMEVRVPLPHLRKVQSAAPVRPLEVGSPTLPPGVISRRSTPGYPRMMRSKGGSASMVERDDQIQHQSHSVSHQDSSMVALNATVMITGLVDTSSSSSAAATAGRPSTSSSAEGGRTSSARTSRTSRSSSSTARSARMASSLSFGHVLSQMPEDIEGEQAEMGDGNRAVSARIDECSSGDEMQIDLNPRASCLASHPDPYAAMGTEWDKNNDDVPSPRVITLMPAVSGLQFASQQEFNVHSNSIQRAAAMAAAAAAATAAFDVQNLGGVNVLGEGQGSAQQNLGLSANSLISTASKELTLLESPPLNARKEVGGRSVIGDAAWSSFSAASTDHVGIARVLSSSLHEGYDVAASLQMGSTDARASVILSEHPPGSSLVKQHSSTSESLVQLVNPLLGEVASRQPVNTGGQTGKVVSESRGRTPTPLLLRTSDSQLDISLHTSVPSSHEGEGSTFLNSLLASGGFSSDEFSFGYSLTEKLPLRLEDAVMSMCPEAGENVSAIVMEYCDRGHLGDTLKRGIFTASDRWSQATCLKALVRTAKELAQGLAYLHSLGITHGNLKPSNVLLKSSRLDRRGFTVKLSDFGIILPKRKQLDLEYSSHQALQHSDPEERDQNEEPDIYRAPELAASVEASVSPASDVWTFGVILNHMVNGKDALLAGFSVVNASRAVTSPVTVPSEIHRSKTASTFIQMGDKDDALQVSPALSYTPPTPTADAVSDSSRAPSSVFPGSVLPSHIPSAQVQANASQPMSFTMPSTLPTLYWPDSCLPSIKRLGRAATHVDPVRRPSMHVISKVLSQLEQELSLHSKRSRQASPRASRSSRGEMSLQQSSSPGN</sequence>
<feature type="region of interest" description="Disordered" evidence="1">
    <location>
        <begin position="1370"/>
        <end position="1392"/>
    </location>
</feature>
<name>A0A250XFW8_9CHLO</name>
<dbReference type="Proteomes" id="UP000232323">
    <property type="component" value="Unassembled WGS sequence"/>
</dbReference>
<dbReference type="GO" id="GO:0005524">
    <property type="term" value="F:ATP binding"/>
    <property type="evidence" value="ECO:0007669"/>
    <property type="project" value="InterPro"/>
</dbReference>
<feature type="compositionally biased region" description="Low complexity" evidence="1">
    <location>
        <begin position="729"/>
        <end position="740"/>
    </location>
</feature>
<keyword evidence="4" id="KW-1185">Reference proteome</keyword>
<dbReference type="GO" id="GO:0004674">
    <property type="term" value="F:protein serine/threonine kinase activity"/>
    <property type="evidence" value="ECO:0007669"/>
    <property type="project" value="TreeGrafter"/>
</dbReference>